<dbReference type="SUPFAM" id="SSF53474">
    <property type="entry name" value="alpha/beta-Hydrolases"/>
    <property type="match status" value="1"/>
</dbReference>
<dbReference type="Pfam" id="PF06821">
    <property type="entry name" value="Ser_hydrolase"/>
    <property type="match status" value="1"/>
</dbReference>
<dbReference type="GO" id="GO:0016787">
    <property type="term" value="F:hydrolase activity"/>
    <property type="evidence" value="ECO:0007669"/>
    <property type="project" value="UniProtKB-KW"/>
</dbReference>
<dbReference type="STRING" id="637679.GCA_001550055_02338"/>
<dbReference type="InterPro" id="IPR010662">
    <property type="entry name" value="RBBP9/YdeN"/>
</dbReference>
<keyword evidence="2" id="KW-1185">Reference proteome</keyword>
<dbReference type="OrthoDB" id="9804993at2"/>
<reference evidence="1 2" key="1">
    <citation type="submission" date="2016-10" db="EMBL/GenBank/DDBJ databases">
        <authorList>
            <person name="de Groot N.N."/>
        </authorList>
    </citation>
    <scope>NUCLEOTIDE SEQUENCE [LARGE SCALE GENOMIC DNA]</scope>
    <source>
        <strain evidence="1 2">CGMCC 1.9109</strain>
    </source>
</reference>
<evidence type="ECO:0000313" key="1">
    <source>
        <dbReference type="EMBL" id="SDE46695.1"/>
    </source>
</evidence>
<protein>
    <submittedName>
        <fullName evidence="1">Predicted esterase of the alpha/beta hydrolase fold</fullName>
    </submittedName>
</protein>
<evidence type="ECO:0000313" key="2">
    <source>
        <dbReference type="Proteomes" id="UP000183685"/>
    </source>
</evidence>
<dbReference type="AlphaFoldDB" id="A0A1G7D7E9"/>
<dbReference type="Gene3D" id="3.40.50.1820">
    <property type="entry name" value="alpha/beta hydrolase"/>
    <property type="match status" value="1"/>
</dbReference>
<dbReference type="PANTHER" id="PTHR15394:SF3">
    <property type="entry name" value="SERINE HYDROLASE RBBP9"/>
    <property type="match status" value="1"/>
</dbReference>
<dbReference type="EMBL" id="FNAK01000007">
    <property type="protein sequence ID" value="SDE46695.1"/>
    <property type="molecule type" value="Genomic_DNA"/>
</dbReference>
<name>A0A1G7D7E9_9PROT</name>
<dbReference type="PANTHER" id="PTHR15394">
    <property type="entry name" value="SERINE HYDROLASE RBBP9"/>
    <property type="match status" value="1"/>
</dbReference>
<dbReference type="Proteomes" id="UP000183685">
    <property type="component" value="Unassembled WGS sequence"/>
</dbReference>
<gene>
    <name evidence="1" type="ORF">SAMN04488071_2964</name>
</gene>
<accession>A0A1G7D7E9</accession>
<proteinExistence type="predicted"/>
<sequence length="195" mass="21525">MTARVLLSPCWTGTLEWGWYPWLSRELTHNGVPFGFADMPNPDLPDVDTWSSALLDRIDHTAIQETILVGHSLGCINILNAIAQLPPNKPHFKAVVFIAPFTHPLGVTAVDTFFTLSVAANLSKLPARYTWVIASDNDPYIPDTWANLERLNKGSKANTLVLHGRAHFSAASGCTELPELSTLIQSILECDDEYI</sequence>
<dbReference type="RefSeq" id="WP_068305209.1">
    <property type="nucleotide sequence ID" value="NZ_FNAK01000007.1"/>
</dbReference>
<dbReference type="InterPro" id="IPR029058">
    <property type="entry name" value="AB_hydrolase_fold"/>
</dbReference>
<keyword evidence="1" id="KW-0378">Hydrolase</keyword>
<organism evidence="1 2">
    <name type="scientific">Kordiimonas lacus</name>
    <dbReference type="NCBI Taxonomy" id="637679"/>
    <lineage>
        <taxon>Bacteria</taxon>
        <taxon>Pseudomonadati</taxon>
        <taxon>Pseudomonadota</taxon>
        <taxon>Alphaproteobacteria</taxon>
        <taxon>Kordiimonadales</taxon>
        <taxon>Kordiimonadaceae</taxon>
        <taxon>Kordiimonas</taxon>
    </lineage>
</organism>